<protein>
    <submittedName>
        <fullName evidence="5">DNA mismatch repair protein MutT</fullName>
    </submittedName>
</protein>
<organism evidence="5 6">
    <name type="scientific">Lysinibacillus xylanilyticus</name>
    <dbReference type="NCBI Taxonomy" id="582475"/>
    <lineage>
        <taxon>Bacteria</taxon>
        <taxon>Bacillati</taxon>
        <taxon>Bacillota</taxon>
        <taxon>Bacilli</taxon>
        <taxon>Bacillales</taxon>
        <taxon>Bacillaceae</taxon>
        <taxon>Lysinibacillus</taxon>
    </lineage>
</organism>
<accession>A0A0K9FEM1</accession>
<dbReference type="GeneID" id="96599133"/>
<dbReference type="CDD" id="cd04677">
    <property type="entry name" value="NUDIX_Hydrolase"/>
    <property type="match status" value="1"/>
</dbReference>
<dbReference type="PROSITE" id="PS00893">
    <property type="entry name" value="NUDIX_BOX"/>
    <property type="match status" value="1"/>
</dbReference>
<dbReference type="Gene3D" id="3.90.79.10">
    <property type="entry name" value="Nucleoside Triphosphate Pyrophosphohydrolase"/>
    <property type="match status" value="1"/>
</dbReference>
<evidence type="ECO:0000313" key="6">
    <source>
        <dbReference type="Proteomes" id="UP000037326"/>
    </source>
</evidence>
<dbReference type="InterPro" id="IPR015797">
    <property type="entry name" value="NUDIX_hydrolase-like_dom_sf"/>
</dbReference>
<dbReference type="SUPFAM" id="SSF55811">
    <property type="entry name" value="Nudix"/>
    <property type="match status" value="1"/>
</dbReference>
<dbReference type="AlphaFoldDB" id="A0A0K9FEM1"/>
<reference evidence="6" key="1">
    <citation type="submission" date="2015-07" db="EMBL/GenBank/DDBJ databases">
        <authorList>
            <person name="Liu B."/>
            <person name="Wang J."/>
            <person name="Zhu Y."/>
            <person name="Liu G."/>
            <person name="Chen Q."/>
            <person name="Lan J."/>
            <person name="Che J."/>
            <person name="Ge C."/>
            <person name="Shi H."/>
            <person name="Pan Z."/>
            <person name="Liu X."/>
        </authorList>
    </citation>
    <scope>NUCLEOTIDE SEQUENCE [LARGE SCALE GENOMIC DNA]</scope>
    <source>
        <strain evidence="6">DSM 23493</strain>
    </source>
</reference>
<evidence type="ECO:0000256" key="3">
    <source>
        <dbReference type="RuleBase" id="RU003476"/>
    </source>
</evidence>
<dbReference type="Pfam" id="PF00293">
    <property type="entry name" value="NUDIX"/>
    <property type="match status" value="1"/>
</dbReference>
<comment type="cofactor">
    <cofactor evidence="1">
        <name>Mg(2+)</name>
        <dbReference type="ChEBI" id="CHEBI:18420"/>
    </cofactor>
</comment>
<comment type="caution">
    <text evidence="5">The sequence shown here is derived from an EMBL/GenBank/DDBJ whole genome shotgun (WGS) entry which is preliminary data.</text>
</comment>
<comment type="similarity">
    <text evidence="3">Belongs to the Nudix hydrolase family.</text>
</comment>
<dbReference type="GO" id="GO:0016787">
    <property type="term" value="F:hydrolase activity"/>
    <property type="evidence" value="ECO:0007669"/>
    <property type="project" value="UniProtKB-KW"/>
</dbReference>
<sequence length="153" mass="17473">MFGHPLKEVKFLRQYVGHQPIILPGSVVLILNNANEVLLQKRYDGGWGLPGGLMELGECLEDTAKREVLEETGLVIEDLKLLDIFSGPEYYLKVSNGDEFYSVTAVYYTRNVKCDLVINYKESETMQYFSLLKLPDGLDSRYIEPYVTQLVIE</sequence>
<keyword evidence="2 3" id="KW-0378">Hydrolase</keyword>
<dbReference type="RefSeq" id="WP_049666651.1">
    <property type="nucleotide sequence ID" value="NZ_LFXJ01000005.1"/>
</dbReference>
<evidence type="ECO:0000256" key="2">
    <source>
        <dbReference type="ARBA" id="ARBA00022801"/>
    </source>
</evidence>
<dbReference type="PATRIC" id="fig|582475.4.peg.2229"/>
<dbReference type="PANTHER" id="PTHR43046:SF2">
    <property type="entry name" value="8-OXO-DGTP DIPHOSPHATASE-RELATED"/>
    <property type="match status" value="1"/>
</dbReference>
<feature type="domain" description="Nudix hydrolase" evidence="4">
    <location>
        <begin position="20"/>
        <end position="151"/>
    </location>
</feature>
<dbReference type="Proteomes" id="UP000037326">
    <property type="component" value="Unassembled WGS sequence"/>
</dbReference>
<evidence type="ECO:0000259" key="4">
    <source>
        <dbReference type="PROSITE" id="PS51462"/>
    </source>
</evidence>
<dbReference type="InterPro" id="IPR020084">
    <property type="entry name" value="NUDIX_hydrolase_CS"/>
</dbReference>
<gene>
    <name evidence="5" type="ORF">ACZ11_12920</name>
</gene>
<dbReference type="PROSITE" id="PS51462">
    <property type="entry name" value="NUDIX"/>
    <property type="match status" value="1"/>
</dbReference>
<dbReference type="InterPro" id="IPR020476">
    <property type="entry name" value="Nudix_hydrolase"/>
</dbReference>
<dbReference type="InterPro" id="IPR000086">
    <property type="entry name" value="NUDIX_hydrolase_dom"/>
</dbReference>
<evidence type="ECO:0000256" key="1">
    <source>
        <dbReference type="ARBA" id="ARBA00001946"/>
    </source>
</evidence>
<dbReference type="PANTHER" id="PTHR43046">
    <property type="entry name" value="GDP-MANNOSE MANNOSYL HYDROLASE"/>
    <property type="match status" value="1"/>
</dbReference>
<proteinExistence type="inferred from homology"/>
<dbReference type="PRINTS" id="PR00502">
    <property type="entry name" value="NUDIXFAMILY"/>
</dbReference>
<evidence type="ECO:0000313" key="5">
    <source>
        <dbReference type="EMBL" id="KMY32974.1"/>
    </source>
</evidence>
<name>A0A0K9FEM1_9BACI</name>
<dbReference type="EMBL" id="LFXJ01000005">
    <property type="protein sequence ID" value="KMY32974.1"/>
    <property type="molecule type" value="Genomic_DNA"/>
</dbReference>